<evidence type="ECO:0000259" key="1">
    <source>
        <dbReference type="Pfam" id="PF12697"/>
    </source>
</evidence>
<feature type="domain" description="AB hydrolase-1" evidence="1">
    <location>
        <begin position="40"/>
        <end position="224"/>
    </location>
</feature>
<dbReference type="AlphaFoldDB" id="A0A7W7ZNY5"/>
<comment type="caution">
    <text evidence="2">The sequence shown here is derived from an EMBL/GenBank/DDBJ whole genome shotgun (WGS) entry which is preliminary data.</text>
</comment>
<protein>
    <submittedName>
        <fullName evidence="2">Pimeloyl-ACP methyl ester carboxylesterase</fullName>
    </submittedName>
</protein>
<dbReference type="PANTHER" id="PTHR37017">
    <property type="entry name" value="AB HYDROLASE-1 DOMAIN-CONTAINING PROTEIN-RELATED"/>
    <property type="match status" value="1"/>
</dbReference>
<sequence>MAHFTVLTGSETRPLSWQTLQTQLEISGHTTAVVSLNNVSWASGLDAAADALAQKVGPTSRAILIGHSIAGLVLPALGDRLGAMSEIYVAAFPPQRGQSFFDRLLSGEEIYDPTWVDGYQSLIRSKDPLTTHRHFLDYHLFHDCRADTADLYWKKSELPLDVIYSTPYLSELSLRSRHYIVCASDRTVRPEWQRHAASLLPYASVTEIDCGHCPQIARPVELAQQLLLAANHLDA</sequence>
<dbReference type="Pfam" id="PF12697">
    <property type="entry name" value="Abhydrolase_6"/>
    <property type="match status" value="1"/>
</dbReference>
<dbReference type="InterPro" id="IPR052897">
    <property type="entry name" value="Sec-Metab_Biosynth_Hydrolase"/>
</dbReference>
<accession>A0A7W7ZNY5</accession>
<dbReference type="Gene3D" id="3.40.50.1820">
    <property type="entry name" value="alpha/beta hydrolase"/>
    <property type="match status" value="1"/>
</dbReference>
<dbReference type="InterPro" id="IPR029058">
    <property type="entry name" value="AB_hydrolase_fold"/>
</dbReference>
<name>A0A7W7ZNY5_9BACT</name>
<dbReference type="Proteomes" id="UP000584867">
    <property type="component" value="Unassembled WGS sequence"/>
</dbReference>
<evidence type="ECO:0000313" key="2">
    <source>
        <dbReference type="EMBL" id="MBB5063044.1"/>
    </source>
</evidence>
<dbReference type="EMBL" id="JACHIO010000005">
    <property type="protein sequence ID" value="MBB5063044.1"/>
    <property type="molecule type" value="Genomic_DNA"/>
</dbReference>
<dbReference type="RefSeq" id="WP_184253917.1">
    <property type="nucleotide sequence ID" value="NZ_JACHIO010000005.1"/>
</dbReference>
<dbReference type="PANTHER" id="PTHR37017:SF11">
    <property type="entry name" value="ESTERASE_LIPASE_THIOESTERASE DOMAIN-CONTAINING PROTEIN"/>
    <property type="match status" value="1"/>
</dbReference>
<evidence type="ECO:0000313" key="3">
    <source>
        <dbReference type="Proteomes" id="UP000584867"/>
    </source>
</evidence>
<proteinExistence type="predicted"/>
<dbReference type="SUPFAM" id="SSF53474">
    <property type="entry name" value="alpha/beta-Hydrolases"/>
    <property type="match status" value="1"/>
</dbReference>
<reference evidence="2 3" key="1">
    <citation type="submission" date="2020-08" db="EMBL/GenBank/DDBJ databases">
        <title>Genomic Encyclopedia of Type Strains, Phase IV (KMG-V): Genome sequencing to study the core and pangenomes of soil and plant-associated prokaryotes.</title>
        <authorList>
            <person name="Whitman W."/>
        </authorList>
    </citation>
    <scope>NUCLEOTIDE SEQUENCE [LARGE SCALE GENOMIC DNA]</scope>
    <source>
        <strain evidence="2 3">X5P3</strain>
    </source>
</reference>
<dbReference type="InterPro" id="IPR000073">
    <property type="entry name" value="AB_hydrolase_1"/>
</dbReference>
<gene>
    <name evidence="2" type="ORF">HDF15_001384</name>
</gene>
<organism evidence="2 3">
    <name type="scientific">Granulicella mallensis</name>
    <dbReference type="NCBI Taxonomy" id="940614"/>
    <lineage>
        <taxon>Bacteria</taxon>
        <taxon>Pseudomonadati</taxon>
        <taxon>Acidobacteriota</taxon>
        <taxon>Terriglobia</taxon>
        <taxon>Terriglobales</taxon>
        <taxon>Acidobacteriaceae</taxon>
        <taxon>Granulicella</taxon>
    </lineage>
</organism>